<evidence type="ECO:0000256" key="6">
    <source>
        <dbReference type="ARBA" id="ARBA00023136"/>
    </source>
</evidence>
<dbReference type="RefSeq" id="WP_090700400.1">
    <property type="nucleotide sequence ID" value="NZ_FOSP01000018.1"/>
</dbReference>
<dbReference type="InterPro" id="IPR020546">
    <property type="entry name" value="ATP_synth_F1_dsu/esu_N"/>
</dbReference>
<comment type="function">
    <text evidence="1">Produces ATP from ADP in the presence of a proton gradient across the membrane.</text>
</comment>
<protein>
    <submittedName>
        <fullName evidence="9">F-type H+-transporting ATPase subunit epsilon</fullName>
    </submittedName>
</protein>
<dbReference type="GO" id="GO:0046933">
    <property type="term" value="F:proton-transporting ATP synthase activity, rotational mechanism"/>
    <property type="evidence" value="ECO:0007669"/>
    <property type="project" value="InterPro"/>
</dbReference>
<comment type="subcellular location">
    <subcellularLocation>
        <location evidence="2">Endomembrane system</location>
        <topology evidence="2">Peripheral membrane protein</topology>
    </subcellularLocation>
</comment>
<evidence type="ECO:0000313" key="9">
    <source>
        <dbReference type="EMBL" id="SFK86615.1"/>
    </source>
</evidence>
<sequence length="135" mass="15544">MKTFILHIQSATQYTPVTNVTSFVGADPSGSFGILAGHARFMTALNYGLARYQLHDNSWCYLAFPGGILYFLDNHLYISSRRFLSDTDYQRISAGLLEQLLAEETELKKLQDSLCQLEQEMFRRLWQMERNGTHL</sequence>
<reference evidence="10" key="1">
    <citation type="submission" date="2016-10" db="EMBL/GenBank/DDBJ databases">
        <authorList>
            <person name="Varghese N."/>
            <person name="Submissions S."/>
        </authorList>
    </citation>
    <scope>NUCLEOTIDE SEQUENCE [LARGE SCALE GENOMIC DNA]</scope>
    <source>
        <strain evidence="10">Nm69</strain>
    </source>
</reference>
<keyword evidence="10" id="KW-1185">Reference proteome</keyword>
<dbReference type="SUPFAM" id="SSF51344">
    <property type="entry name" value="Epsilon subunit of F1F0-ATP synthase N-terminal domain"/>
    <property type="match status" value="1"/>
</dbReference>
<dbReference type="GO" id="GO:0045259">
    <property type="term" value="C:proton-transporting ATP synthase complex"/>
    <property type="evidence" value="ECO:0007669"/>
    <property type="project" value="UniProtKB-KW"/>
</dbReference>
<evidence type="ECO:0000256" key="7">
    <source>
        <dbReference type="ARBA" id="ARBA00023196"/>
    </source>
</evidence>
<evidence type="ECO:0000256" key="4">
    <source>
        <dbReference type="ARBA" id="ARBA00022448"/>
    </source>
</evidence>
<dbReference type="InterPro" id="IPR001469">
    <property type="entry name" value="ATP_synth_F1_dsu/esu"/>
</dbReference>
<dbReference type="CDD" id="cd12152">
    <property type="entry name" value="F1-ATPase_delta"/>
    <property type="match status" value="1"/>
</dbReference>
<organism evidence="9 10">
    <name type="scientific">Nitrosomonas aestuarii</name>
    <dbReference type="NCBI Taxonomy" id="52441"/>
    <lineage>
        <taxon>Bacteria</taxon>
        <taxon>Pseudomonadati</taxon>
        <taxon>Pseudomonadota</taxon>
        <taxon>Betaproteobacteria</taxon>
        <taxon>Nitrosomonadales</taxon>
        <taxon>Nitrosomonadaceae</taxon>
        <taxon>Nitrosomonas</taxon>
    </lineage>
</organism>
<keyword evidence="7" id="KW-0139">CF(1)</keyword>
<dbReference type="STRING" id="52441.SAMN05216302_101824"/>
<keyword evidence="6" id="KW-0472">Membrane</keyword>
<evidence type="ECO:0000256" key="2">
    <source>
        <dbReference type="ARBA" id="ARBA00004184"/>
    </source>
</evidence>
<gene>
    <name evidence="9" type="ORF">SAMN05216302_101824</name>
</gene>
<keyword evidence="7" id="KW-0066">ATP synthesis</keyword>
<evidence type="ECO:0000256" key="1">
    <source>
        <dbReference type="ARBA" id="ARBA00003543"/>
    </source>
</evidence>
<keyword evidence="4" id="KW-0813">Transport</keyword>
<evidence type="ECO:0000256" key="5">
    <source>
        <dbReference type="ARBA" id="ARBA00023065"/>
    </source>
</evidence>
<dbReference type="GO" id="GO:0012505">
    <property type="term" value="C:endomembrane system"/>
    <property type="evidence" value="ECO:0007669"/>
    <property type="project" value="UniProtKB-SubCell"/>
</dbReference>
<keyword evidence="5" id="KW-0406">Ion transport</keyword>
<feature type="domain" description="ATP synthase F1 complex delta/epsilon subunit N-terminal" evidence="8">
    <location>
        <begin position="17"/>
        <end position="81"/>
    </location>
</feature>
<evidence type="ECO:0000259" key="8">
    <source>
        <dbReference type="Pfam" id="PF02823"/>
    </source>
</evidence>
<dbReference type="Gene3D" id="2.60.15.10">
    <property type="entry name" value="F0F1 ATP synthase delta/epsilon subunit, N-terminal"/>
    <property type="match status" value="1"/>
</dbReference>
<comment type="similarity">
    <text evidence="3">Belongs to the ATPase epsilon chain family.</text>
</comment>
<proteinExistence type="inferred from homology"/>
<dbReference type="AlphaFoldDB" id="A0A1I4D0F0"/>
<dbReference type="EMBL" id="FOSP01000018">
    <property type="protein sequence ID" value="SFK86615.1"/>
    <property type="molecule type" value="Genomic_DNA"/>
</dbReference>
<dbReference type="OrthoDB" id="8546953at2"/>
<name>A0A1I4D0F0_9PROT</name>
<dbReference type="Proteomes" id="UP000199533">
    <property type="component" value="Unassembled WGS sequence"/>
</dbReference>
<evidence type="ECO:0000313" key="10">
    <source>
        <dbReference type="Proteomes" id="UP000199533"/>
    </source>
</evidence>
<evidence type="ECO:0000256" key="3">
    <source>
        <dbReference type="ARBA" id="ARBA00005712"/>
    </source>
</evidence>
<accession>A0A1I4D0F0</accession>
<dbReference type="InterPro" id="IPR036771">
    <property type="entry name" value="ATPsynth_dsu/esu_N"/>
</dbReference>
<dbReference type="Pfam" id="PF02823">
    <property type="entry name" value="ATP-synt_DE_N"/>
    <property type="match status" value="1"/>
</dbReference>